<accession>A0A5J4PSU3</accession>
<dbReference type="InterPro" id="IPR013783">
    <property type="entry name" value="Ig-like_fold"/>
</dbReference>
<dbReference type="InterPro" id="IPR014756">
    <property type="entry name" value="Ig_E-set"/>
</dbReference>
<dbReference type="AlphaFoldDB" id="A0A5J4PSU3"/>
<evidence type="ECO:0000313" key="1">
    <source>
        <dbReference type="EMBL" id="KAA6311634.1"/>
    </source>
</evidence>
<dbReference type="PROSITE" id="PS51257">
    <property type="entry name" value="PROKAR_LIPOPROTEIN"/>
    <property type="match status" value="1"/>
</dbReference>
<comment type="caution">
    <text evidence="1">The sequence shown here is derived from an EMBL/GenBank/DDBJ whole genome shotgun (WGS) entry which is preliminary data.</text>
</comment>
<gene>
    <name evidence="1" type="ORF">EZS27_037277</name>
</gene>
<proteinExistence type="predicted"/>
<dbReference type="SUPFAM" id="SSF81296">
    <property type="entry name" value="E set domains"/>
    <property type="match status" value="1"/>
</dbReference>
<sequence>MNNKTIFNWWFLLLLFLSSCSEDREILMPPPPGSQPPVEEDILEANKEATIVFKASTTSALYSYTGDVYAHIGVVEGEGEWLFVPADWSENIDKCKMKKEADNTWSITLSPSIREWFGVSEGIPIQKIGVVIRSADGTKKGFEDDFFIPVNDDTFTPGEISNAPLPAGTVEGINIINSTTVTFVLYDKDKNGTHKEYAYLIGDFNDWKIVDAYQMKRHDAAGCWWYTLTELDYQKEYAFQYYIGSKADGAIRLADAYAEKILDSSNDKYISAFTYPNLRAYPSGTAGIVSVFQTVPQADENITMTSFTIEDPNNMIIYELLFRDFSASGDIQGA</sequence>
<reference evidence="1" key="1">
    <citation type="submission" date="2019-03" db="EMBL/GenBank/DDBJ databases">
        <title>Single cell metagenomics reveals metabolic interactions within the superorganism composed of flagellate Streblomastix strix and complex community of Bacteroidetes bacteria on its surface.</title>
        <authorList>
            <person name="Treitli S.C."/>
            <person name="Kolisko M."/>
            <person name="Husnik F."/>
            <person name="Keeling P."/>
            <person name="Hampl V."/>
        </authorList>
    </citation>
    <scope>NUCLEOTIDE SEQUENCE</scope>
    <source>
        <strain evidence="1">STM</strain>
    </source>
</reference>
<dbReference type="EMBL" id="SNRY01006851">
    <property type="protein sequence ID" value="KAA6311634.1"/>
    <property type="molecule type" value="Genomic_DNA"/>
</dbReference>
<dbReference type="Gene3D" id="2.60.40.10">
    <property type="entry name" value="Immunoglobulins"/>
    <property type="match status" value="1"/>
</dbReference>
<feature type="non-terminal residue" evidence="1">
    <location>
        <position position="334"/>
    </location>
</feature>
<protein>
    <submittedName>
        <fullName evidence="1">Uncharacterized protein</fullName>
    </submittedName>
</protein>
<organism evidence="1">
    <name type="scientific">termite gut metagenome</name>
    <dbReference type="NCBI Taxonomy" id="433724"/>
    <lineage>
        <taxon>unclassified sequences</taxon>
        <taxon>metagenomes</taxon>
        <taxon>organismal metagenomes</taxon>
    </lineage>
</organism>
<name>A0A5J4PSU3_9ZZZZ</name>